<evidence type="ECO:0000256" key="1">
    <source>
        <dbReference type="SAM" id="MobiDB-lite"/>
    </source>
</evidence>
<proteinExistence type="predicted"/>
<dbReference type="Proteomes" id="UP001150942">
    <property type="component" value="Unassembled WGS sequence"/>
</dbReference>
<evidence type="ECO:0000313" key="2">
    <source>
        <dbReference type="EMBL" id="KAJ5180991.1"/>
    </source>
</evidence>
<accession>A0A9W9ISG9</accession>
<name>A0A9W9ISG9_9EURO</name>
<dbReference type="OrthoDB" id="4362183at2759"/>
<keyword evidence="3" id="KW-1185">Reference proteome</keyword>
<organism evidence="2 3">
    <name type="scientific">Penicillium cf. viridicatum</name>
    <dbReference type="NCBI Taxonomy" id="2972119"/>
    <lineage>
        <taxon>Eukaryota</taxon>
        <taxon>Fungi</taxon>
        <taxon>Dikarya</taxon>
        <taxon>Ascomycota</taxon>
        <taxon>Pezizomycotina</taxon>
        <taxon>Eurotiomycetes</taxon>
        <taxon>Eurotiomycetidae</taxon>
        <taxon>Eurotiales</taxon>
        <taxon>Aspergillaceae</taxon>
        <taxon>Penicillium</taxon>
    </lineage>
</organism>
<dbReference type="EMBL" id="JAPQKQ010000010">
    <property type="protein sequence ID" value="KAJ5180991.1"/>
    <property type="molecule type" value="Genomic_DNA"/>
</dbReference>
<protein>
    <submittedName>
        <fullName evidence="2">Uncharacterized protein</fullName>
    </submittedName>
</protein>
<evidence type="ECO:0000313" key="3">
    <source>
        <dbReference type="Proteomes" id="UP001150942"/>
    </source>
</evidence>
<dbReference type="AlphaFoldDB" id="A0A9W9ISG9"/>
<comment type="caution">
    <text evidence="2">The sequence shown here is derived from an EMBL/GenBank/DDBJ whole genome shotgun (WGS) entry which is preliminary data.</text>
</comment>
<sequence>MGSADPLSGSDGCCLAPHLSAGGITHRSGVTRDPPSNAPRILLPAQCHPCGDARSGSYGGPCRCAPGAPPGWVTEARGPFGPRHRRGLWIDGRWPYPKLRFLEGAAPWDPPFAGVVLGVGPPNEARMPQAVAPPRGSAVPASGPGLEGLQ</sequence>
<feature type="region of interest" description="Disordered" evidence="1">
    <location>
        <begin position="124"/>
        <end position="150"/>
    </location>
</feature>
<reference evidence="2" key="2">
    <citation type="journal article" date="2023" name="IMA Fungus">
        <title>Comparative genomic study of the Penicillium genus elucidates a diverse pangenome and 15 lateral gene transfer events.</title>
        <authorList>
            <person name="Petersen C."/>
            <person name="Sorensen T."/>
            <person name="Nielsen M.R."/>
            <person name="Sondergaard T.E."/>
            <person name="Sorensen J.L."/>
            <person name="Fitzpatrick D.A."/>
            <person name="Frisvad J.C."/>
            <person name="Nielsen K.L."/>
        </authorList>
    </citation>
    <scope>NUCLEOTIDE SEQUENCE</scope>
    <source>
        <strain evidence="2">IBT 20477</strain>
    </source>
</reference>
<reference evidence="2" key="1">
    <citation type="submission" date="2022-11" db="EMBL/GenBank/DDBJ databases">
        <authorList>
            <person name="Petersen C."/>
        </authorList>
    </citation>
    <scope>NUCLEOTIDE SEQUENCE</scope>
    <source>
        <strain evidence="2">IBT 20477</strain>
    </source>
</reference>
<gene>
    <name evidence="2" type="ORF">N7449_012542</name>
</gene>